<dbReference type="Pfam" id="PF07690">
    <property type="entry name" value="MFS_1"/>
    <property type="match status" value="2"/>
</dbReference>
<keyword evidence="2 5" id="KW-0812">Transmembrane</keyword>
<dbReference type="InterPro" id="IPR011701">
    <property type="entry name" value="MFS"/>
</dbReference>
<dbReference type="GO" id="GO:0005886">
    <property type="term" value="C:plasma membrane"/>
    <property type="evidence" value="ECO:0007669"/>
    <property type="project" value="TreeGrafter"/>
</dbReference>
<comment type="subcellular location">
    <subcellularLocation>
        <location evidence="1">Membrane</location>
        <topology evidence="1">Multi-pass membrane protein</topology>
    </subcellularLocation>
</comment>
<keyword evidence="4 5" id="KW-0472">Membrane</keyword>
<feature type="transmembrane region" description="Helical" evidence="5">
    <location>
        <begin position="297"/>
        <end position="316"/>
    </location>
</feature>
<reference evidence="8" key="1">
    <citation type="submission" date="2018-06" db="EMBL/GenBank/DDBJ databases">
        <authorList>
            <person name="Feng T."/>
            <person name="Jeon C.O."/>
        </authorList>
    </citation>
    <scope>NUCLEOTIDE SEQUENCE [LARGE SCALE GENOMIC DNA]</scope>
    <source>
        <strain evidence="8">S23</strain>
    </source>
</reference>
<feature type="domain" description="Major facilitator superfamily (MFS) profile" evidence="6">
    <location>
        <begin position="25"/>
        <end position="439"/>
    </location>
</feature>
<dbReference type="GO" id="GO:0046943">
    <property type="term" value="F:carboxylic acid transmembrane transporter activity"/>
    <property type="evidence" value="ECO:0007669"/>
    <property type="project" value="TreeGrafter"/>
</dbReference>
<dbReference type="CDD" id="cd17365">
    <property type="entry name" value="MFS_PcaK_like"/>
    <property type="match status" value="1"/>
</dbReference>
<evidence type="ECO:0000313" key="7">
    <source>
        <dbReference type="EMBL" id="RDK05405.1"/>
    </source>
</evidence>
<keyword evidence="8" id="KW-1185">Reference proteome</keyword>
<feature type="transmembrane region" description="Helical" evidence="5">
    <location>
        <begin position="417"/>
        <end position="437"/>
    </location>
</feature>
<dbReference type="PROSITE" id="PS50850">
    <property type="entry name" value="MFS"/>
    <property type="match status" value="1"/>
</dbReference>
<feature type="transmembrane region" description="Helical" evidence="5">
    <location>
        <begin position="90"/>
        <end position="109"/>
    </location>
</feature>
<comment type="caution">
    <text evidence="7">The sequence shown here is derived from an EMBL/GenBank/DDBJ whole genome shotgun (WGS) entry which is preliminary data.</text>
</comment>
<dbReference type="RefSeq" id="WP_115216119.1">
    <property type="nucleotide sequence ID" value="NZ_QKWJ01000098.1"/>
</dbReference>
<evidence type="ECO:0000256" key="5">
    <source>
        <dbReference type="SAM" id="Phobius"/>
    </source>
</evidence>
<dbReference type="InterPro" id="IPR036259">
    <property type="entry name" value="MFS_trans_sf"/>
</dbReference>
<proteinExistence type="predicted"/>
<evidence type="ECO:0000256" key="1">
    <source>
        <dbReference type="ARBA" id="ARBA00004141"/>
    </source>
</evidence>
<dbReference type="SUPFAM" id="SSF103473">
    <property type="entry name" value="MFS general substrate transporter"/>
    <property type="match status" value="1"/>
</dbReference>
<feature type="transmembrane region" description="Helical" evidence="5">
    <location>
        <begin position="349"/>
        <end position="371"/>
    </location>
</feature>
<sequence length="461" mass="48466">MEAESKIDIKTFLDSRPLCSFQVRVVLLGLLVLILDGMDTTAMGFVAPALVADWKIARVALSPVFMSGLFGLAVGALAAGPIGDRLGRKAVIVSSVFLFGLFSLASSFANDLWMLAVLRFLTGLGLGASMPNTATLVSEYAPARHRNLMITLVYSGFAIGGALGGVASNVLIEQYGWRAVLFAGGVLPIACGILLIFALPESIRFLATRHEKRHAVRRIMQKLAPGILLGNTVIRTSDDITGSGRGKVAIIVGRGYFVGTVSLWIGVFVTLFTLYLINSWLPLMIKDAGMSLSDASLIATLGQVGGALGSLAVGWCMDRYSPHKVLWATHVVAGLCALCIAATERTFITTSLLVCAMGYCMNSLNVGYVALAARFYPTSVRATGTSWEQGIGRFGAIGGAAMGGVLLATGWSFNAVFGALSVPMAIGMVAIFIKSIFASDVASVDMPGASSIEVAATFARE</sequence>
<dbReference type="PANTHER" id="PTHR23508">
    <property type="entry name" value="CARBOXYLIC ACID TRANSPORTER PROTEIN HOMOLOG"/>
    <property type="match status" value="1"/>
</dbReference>
<feature type="transmembrane region" description="Helical" evidence="5">
    <location>
        <begin position="179"/>
        <end position="199"/>
    </location>
</feature>
<evidence type="ECO:0000256" key="3">
    <source>
        <dbReference type="ARBA" id="ARBA00022989"/>
    </source>
</evidence>
<evidence type="ECO:0000259" key="6">
    <source>
        <dbReference type="PROSITE" id="PS50850"/>
    </source>
</evidence>
<feature type="transmembrane region" description="Helical" evidence="5">
    <location>
        <begin position="148"/>
        <end position="167"/>
    </location>
</feature>
<dbReference type="Proteomes" id="UP000255165">
    <property type="component" value="Unassembled WGS sequence"/>
</dbReference>
<dbReference type="InterPro" id="IPR005829">
    <property type="entry name" value="Sugar_transporter_CS"/>
</dbReference>
<feature type="transmembrane region" description="Helical" evidence="5">
    <location>
        <begin position="56"/>
        <end position="78"/>
    </location>
</feature>
<feature type="transmembrane region" description="Helical" evidence="5">
    <location>
        <begin position="115"/>
        <end position="136"/>
    </location>
</feature>
<keyword evidence="3 5" id="KW-1133">Transmembrane helix</keyword>
<feature type="transmembrane region" description="Helical" evidence="5">
    <location>
        <begin position="391"/>
        <end position="411"/>
    </location>
</feature>
<dbReference type="InterPro" id="IPR020846">
    <property type="entry name" value="MFS_dom"/>
</dbReference>
<dbReference type="PROSITE" id="PS00217">
    <property type="entry name" value="SUGAR_TRANSPORT_2"/>
    <property type="match status" value="1"/>
</dbReference>
<feature type="transmembrane region" description="Helical" evidence="5">
    <location>
        <begin position="255"/>
        <end position="277"/>
    </location>
</feature>
<evidence type="ECO:0000256" key="2">
    <source>
        <dbReference type="ARBA" id="ARBA00022692"/>
    </source>
</evidence>
<dbReference type="EMBL" id="QKWJ01000098">
    <property type="protein sequence ID" value="RDK05405.1"/>
    <property type="molecule type" value="Genomic_DNA"/>
</dbReference>
<evidence type="ECO:0000313" key="8">
    <source>
        <dbReference type="Proteomes" id="UP000255165"/>
    </source>
</evidence>
<dbReference type="AlphaFoldDB" id="A0A370NII9"/>
<feature type="transmembrane region" description="Helical" evidence="5">
    <location>
        <begin position="325"/>
        <end position="343"/>
    </location>
</feature>
<name>A0A370NII9_9BURK</name>
<feature type="transmembrane region" description="Helical" evidence="5">
    <location>
        <begin position="25"/>
        <end position="50"/>
    </location>
</feature>
<dbReference type="PANTHER" id="PTHR23508:SF10">
    <property type="entry name" value="CARBOXYLIC ACID TRANSPORTER PROTEIN HOMOLOG"/>
    <property type="match status" value="1"/>
</dbReference>
<gene>
    <name evidence="7" type="ORF">DN412_37215</name>
</gene>
<evidence type="ECO:0000256" key="4">
    <source>
        <dbReference type="ARBA" id="ARBA00023136"/>
    </source>
</evidence>
<dbReference type="Gene3D" id="1.20.1250.20">
    <property type="entry name" value="MFS general substrate transporter like domains"/>
    <property type="match status" value="2"/>
</dbReference>
<accession>A0A370NII9</accession>
<protein>
    <submittedName>
        <fullName evidence="7">MFS transporter</fullName>
    </submittedName>
</protein>
<organism evidence="7 8">
    <name type="scientific">Cupriavidus lacunae</name>
    <dbReference type="NCBI Taxonomy" id="2666307"/>
    <lineage>
        <taxon>Bacteria</taxon>
        <taxon>Pseudomonadati</taxon>
        <taxon>Pseudomonadota</taxon>
        <taxon>Betaproteobacteria</taxon>
        <taxon>Burkholderiales</taxon>
        <taxon>Burkholderiaceae</taxon>
        <taxon>Cupriavidus</taxon>
    </lineage>
</organism>